<evidence type="ECO:0000256" key="1">
    <source>
        <dbReference type="ARBA" id="ARBA00023002"/>
    </source>
</evidence>
<dbReference type="RefSeq" id="WP_257772039.1">
    <property type="nucleotide sequence ID" value="NZ_CP102480.1"/>
</dbReference>
<reference evidence="3" key="1">
    <citation type="submission" date="2022-08" db="EMBL/GenBank/DDBJ databases">
        <title>Nisaea acidiphila sp. nov., isolated from a marine algal debris and emended description of the genus Nisaea Urios et al. 2008.</title>
        <authorList>
            <person name="Kwon K."/>
        </authorList>
    </citation>
    <scope>NUCLEOTIDE SEQUENCE</scope>
    <source>
        <strain evidence="3">MEBiC11861</strain>
    </source>
</reference>
<evidence type="ECO:0000259" key="2">
    <source>
        <dbReference type="Pfam" id="PF01266"/>
    </source>
</evidence>
<name>A0A9J7AZD5_9PROT</name>
<dbReference type="Pfam" id="PF01266">
    <property type="entry name" value="DAO"/>
    <property type="match status" value="1"/>
</dbReference>
<organism evidence="3 4">
    <name type="scientific">Nisaea acidiphila</name>
    <dbReference type="NCBI Taxonomy" id="1862145"/>
    <lineage>
        <taxon>Bacteria</taxon>
        <taxon>Pseudomonadati</taxon>
        <taxon>Pseudomonadota</taxon>
        <taxon>Alphaproteobacteria</taxon>
        <taxon>Rhodospirillales</taxon>
        <taxon>Thalassobaculaceae</taxon>
        <taxon>Nisaea</taxon>
    </lineage>
</organism>
<dbReference type="InterPro" id="IPR006076">
    <property type="entry name" value="FAD-dep_OxRdtase"/>
</dbReference>
<dbReference type="InterPro" id="IPR036188">
    <property type="entry name" value="FAD/NAD-bd_sf"/>
</dbReference>
<dbReference type="KEGG" id="naci:NUH88_10640"/>
<keyword evidence="4" id="KW-1185">Reference proteome</keyword>
<gene>
    <name evidence="3" type="ORF">NUH88_10640</name>
</gene>
<evidence type="ECO:0000313" key="3">
    <source>
        <dbReference type="EMBL" id="UUX52138.1"/>
    </source>
</evidence>
<sequence length="397" mass="42633">MAEKLASDVVIVGGGVIGSAIAYFLATAPGGPDSITVIERDSTYETASTPRSAGGIRQQFSNPENIEIGLFGHHFVTHLADYLSVEGDCPDPGFVEGGYLFLAGPSGLDVLKQNHADQSRLGAEIALLDKVATSERFPWLHLDGIAGAAYGLCGEGWLDPNTLMQAFRRKARSLGVTYIEAEVTGFETDGKRLDAVLLADGRRISAGTVVNAAGPNAGRVAAMAGILLPVVPRKRNVFVFDCREPLDPAVPLLIDPSGVYVRPESGGYICGVSPPSDRDPDGETSDLEVDYHWFEEVIWPTLAHRVPAFEAIKLTGAWAGHYDYNTIDQNGIVGNHPEIANFYFANGFSGHGLQQAPAVGRALAELITSGAFRTIDLSRFCFERFETDALVLERNIV</sequence>
<dbReference type="EMBL" id="CP102480">
    <property type="protein sequence ID" value="UUX52138.1"/>
    <property type="molecule type" value="Genomic_DNA"/>
</dbReference>
<dbReference type="GO" id="GO:0032981">
    <property type="term" value="P:mitochondrial respiratory chain complex I assembly"/>
    <property type="evidence" value="ECO:0007669"/>
    <property type="project" value="TreeGrafter"/>
</dbReference>
<protein>
    <submittedName>
        <fullName evidence="3">FAD-binding oxidoreductase</fullName>
    </submittedName>
</protein>
<dbReference type="GO" id="GO:0005737">
    <property type="term" value="C:cytoplasm"/>
    <property type="evidence" value="ECO:0007669"/>
    <property type="project" value="TreeGrafter"/>
</dbReference>
<accession>A0A9J7AZD5</accession>
<dbReference type="PANTHER" id="PTHR13847:SF287">
    <property type="entry name" value="FAD-DEPENDENT OXIDOREDUCTASE DOMAIN-CONTAINING PROTEIN 1"/>
    <property type="match status" value="1"/>
</dbReference>
<proteinExistence type="predicted"/>
<dbReference type="GO" id="GO:0016491">
    <property type="term" value="F:oxidoreductase activity"/>
    <property type="evidence" value="ECO:0007669"/>
    <property type="project" value="UniProtKB-KW"/>
</dbReference>
<dbReference type="AlphaFoldDB" id="A0A9J7AZD5"/>
<dbReference type="Gene3D" id="3.50.50.60">
    <property type="entry name" value="FAD/NAD(P)-binding domain"/>
    <property type="match status" value="1"/>
</dbReference>
<dbReference type="PANTHER" id="PTHR13847">
    <property type="entry name" value="SARCOSINE DEHYDROGENASE-RELATED"/>
    <property type="match status" value="1"/>
</dbReference>
<dbReference type="Gene3D" id="3.30.9.10">
    <property type="entry name" value="D-Amino Acid Oxidase, subunit A, domain 2"/>
    <property type="match status" value="1"/>
</dbReference>
<dbReference type="Proteomes" id="UP001060336">
    <property type="component" value="Chromosome"/>
</dbReference>
<dbReference type="SUPFAM" id="SSF51905">
    <property type="entry name" value="FAD/NAD(P)-binding domain"/>
    <property type="match status" value="1"/>
</dbReference>
<keyword evidence="1" id="KW-0560">Oxidoreductase</keyword>
<feature type="domain" description="FAD dependent oxidoreductase" evidence="2">
    <location>
        <begin position="8"/>
        <end position="366"/>
    </location>
</feature>
<evidence type="ECO:0000313" key="4">
    <source>
        <dbReference type="Proteomes" id="UP001060336"/>
    </source>
</evidence>